<dbReference type="EMBL" id="CM042029">
    <property type="protein sequence ID" value="KAI3793757.1"/>
    <property type="molecule type" value="Genomic_DNA"/>
</dbReference>
<reference evidence="1 2" key="2">
    <citation type="journal article" date="2022" name="Mol. Ecol. Resour.">
        <title>The genomes of chicory, endive, great burdock and yacon provide insights into Asteraceae paleo-polyploidization history and plant inulin production.</title>
        <authorList>
            <person name="Fan W."/>
            <person name="Wang S."/>
            <person name="Wang H."/>
            <person name="Wang A."/>
            <person name="Jiang F."/>
            <person name="Liu H."/>
            <person name="Zhao H."/>
            <person name="Xu D."/>
            <person name="Zhang Y."/>
        </authorList>
    </citation>
    <scope>NUCLEOTIDE SEQUENCE [LARGE SCALE GENOMIC DNA]</scope>
    <source>
        <strain evidence="2">cv. Yunnan</strain>
        <tissue evidence="1">Leaves</tissue>
    </source>
</reference>
<organism evidence="1 2">
    <name type="scientific">Smallanthus sonchifolius</name>
    <dbReference type="NCBI Taxonomy" id="185202"/>
    <lineage>
        <taxon>Eukaryota</taxon>
        <taxon>Viridiplantae</taxon>
        <taxon>Streptophyta</taxon>
        <taxon>Embryophyta</taxon>
        <taxon>Tracheophyta</taxon>
        <taxon>Spermatophyta</taxon>
        <taxon>Magnoliopsida</taxon>
        <taxon>eudicotyledons</taxon>
        <taxon>Gunneridae</taxon>
        <taxon>Pentapetalae</taxon>
        <taxon>asterids</taxon>
        <taxon>campanulids</taxon>
        <taxon>Asterales</taxon>
        <taxon>Asteraceae</taxon>
        <taxon>Asteroideae</taxon>
        <taxon>Heliantheae alliance</taxon>
        <taxon>Millerieae</taxon>
        <taxon>Smallanthus</taxon>
    </lineage>
</organism>
<evidence type="ECO:0000313" key="2">
    <source>
        <dbReference type="Proteomes" id="UP001056120"/>
    </source>
</evidence>
<reference evidence="2" key="1">
    <citation type="journal article" date="2022" name="Mol. Ecol. Resour.">
        <title>The genomes of chicory, endive, great burdock and yacon provide insights into Asteraceae palaeo-polyploidization history and plant inulin production.</title>
        <authorList>
            <person name="Fan W."/>
            <person name="Wang S."/>
            <person name="Wang H."/>
            <person name="Wang A."/>
            <person name="Jiang F."/>
            <person name="Liu H."/>
            <person name="Zhao H."/>
            <person name="Xu D."/>
            <person name="Zhang Y."/>
        </authorList>
    </citation>
    <scope>NUCLEOTIDE SEQUENCE [LARGE SCALE GENOMIC DNA]</scope>
    <source>
        <strain evidence="2">cv. Yunnan</strain>
    </source>
</reference>
<proteinExistence type="predicted"/>
<gene>
    <name evidence="1" type="ORF">L1987_36379</name>
</gene>
<sequence>MLLHIRVQSCFASNIQLLTEDQGKRTLEDQSEAVRQALITLEISFLHKGRGTLKRDTDGCVYWLLLSLSPEKWVSVLGFSRVLVTDVSTRRTVTRDMRKLSSSDEPFELSEDELIEIISLVRSRRVPTRESFIRFRWDAYAISFYLKMCTCFGVDSLHLE</sequence>
<accession>A0ACB9HDW5</accession>
<protein>
    <submittedName>
        <fullName evidence="1">Uncharacterized protein</fullName>
    </submittedName>
</protein>
<evidence type="ECO:0000313" key="1">
    <source>
        <dbReference type="EMBL" id="KAI3793757.1"/>
    </source>
</evidence>
<name>A0ACB9HDW5_9ASTR</name>
<comment type="caution">
    <text evidence="1">The sequence shown here is derived from an EMBL/GenBank/DDBJ whole genome shotgun (WGS) entry which is preliminary data.</text>
</comment>
<dbReference type="Proteomes" id="UP001056120">
    <property type="component" value="Linkage Group LG12"/>
</dbReference>
<keyword evidence="2" id="KW-1185">Reference proteome</keyword>